<feature type="signal peptide" evidence="4">
    <location>
        <begin position="1"/>
        <end position="20"/>
    </location>
</feature>
<dbReference type="GO" id="GO:0007608">
    <property type="term" value="P:sensory perception of smell"/>
    <property type="evidence" value="ECO:0007669"/>
    <property type="project" value="UniProtKB-ARBA"/>
</dbReference>
<protein>
    <submittedName>
        <fullName evidence="5">Odorant binding protein 6</fullName>
    </submittedName>
</protein>
<dbReference type="FunFam" id="1.10.238.20:FF:000001">
    <property type="entry name" value="General odorant-binding protein lush"/>
    <property type="match status" value="1"/>
</dbReference>
<evidence type="ECO:0000313" key="5">
    <source>
        <dbReference type="EMBL" id="QHN69047.1"/>
    </source>
</evidence>
<comment type="similarity">
    <text evidence="2">Belongs to the PBP/GOBP family.</text>
</comment>
<evidence type="ECO:0000256" key="3">
    <source>
        <dbReference type="ARBA" id="ARBA00022525"/>
    </source>
</evidence>
<dbReference type="SMART" id="SM00708">
    <property type="entry name" value="PhBP"/>
    <property type="match status" value="1"/>
</dbReference>
<comment type="subcellular location">
    <subcellularLocation>
        <location evidence="1">Secreted</location>
    </subcellularLocation>
</comment>
<evidence type="ECO:0000256" key="4">
    <source>
        <dbReference type="SAM" id="SignalP"/>
    </source>
</evidence>
<dbReference type="PANTHER" id="PTHR21364:SF2">
    <property type="entry name" value="GENERAL ODORANT-BINDING PROTEIN 19A"/>
    <property type="match status" value="1"/>
</dbReference>
<dbReference type="PRINTS" id="PR00485">
    <property type="entry name" value="MEALWORMBTLB"/>
</dbReference>
<dbReference type="SUPFAM" id="SSF47565">
    <property type="entry name" value="Insect pheromone/odorant-binding proteins"/>
    <property type="match status" value="1"/>
</dbReference>
<feature type="chain" id="PRO_5032598618" evidence="4">
    <location>
        <begin position="21"/>
        <end position="137"/>
    </location>
</feature>
<dbReference type="Gene3D" id="1.10.238.20">
    <property type="entry name" value="Pheromone/general odorant binding protein domain"/>
    <property type="match status" value="1"/>
</dbReference>
<organism evidence="5">
    <name type="scientific">Sirex noctilio</name>
    <dbReference type="NCBI Taxonomy" id="36765"/>
    <lineage>
        <taxon>Eukaryota</taxon>
        <taxon>Metazoa</taxon>
        <taxon>Ecdysozoa</taxon>
        <taxon>Arthropoda</taxon>
        <taxon>Hexapoda</taxon>
        <taxon>Insecta</taxon>
        <taxon>Pterygota</taxon>
        <taxon>Neoptera</taxon>
        <taxon>Endopterygota</taxon>
        <taxon>Hymenoptera</taxon>
        <taxon>Siricoidea</taxon>
        <taxon>Siricidae</taxon>
        <taxon>Sirex</taxon>
    </lineage>
</organism>
<dbReference type="PANTHER" id="PTHR21364">
    <property type="entry name" value="GENERAL ODORANT-BINDING PROTEIN 19A"/>
    <property type="match status" value="1"/>
</dbReference>
<accession>A0A857N509</accession>
<dbReference type="AlphaFoldDB" id="A0A857N509"/>
<dbReference type="GO" id="GO:0005549">
    <property type="term" value="F:odorant binding"/>
    <property type="evidence" value="ECO:0007669"/>
    <property type="project" value="InterPro"/>
</dbReference>
<dbReference type="Pfam" id="PF01395">
    <property type="entry name" value="PBP_GOBP"/>
    <property type="match status" value="1"/>
</dbReference>
<keyword evidence="4" id="KW-0732">Signal</keyword>
<dbReference type="CDD" id="cd23992">
    <property type="entry name" value="PBP_GOBP"/>
    <property type="match status" value="1"/>
</dbReference>
<reference evidence="5" key="1">
    <citation type="submission" date="2019-01" db="EMBL/GenBank/DDBJ databases">
        <title>Antennal transcriptome analysis and expression profiles of odorant binding proteins in two woodwasps, Sirex noctilio and S. nitobei (Hymenoptera: Siricidae).</title>
        <authorList>
            <person name="Guo B."/>
            <person name="Lu P."/>
        </authorList>
    </citation>
    <scope>NUCLEOTIDE SEQUENCE</scope>
</reference>
<keyword evidence="3" id="KW-0964">Secreted</keyword>
<evidence type="ECO:0000256" key="2">
    <source>
        <dbReference type="ARBA" id="ARBA00008098"/>
    </source>
</evidence>
<proteinExistence type="evidence at transcript level"/>
<dbReference type="InterPro" id="IPR036728">
    <property type="entry name" value="PBP_GOBP_sf"/>
</dbReference>
<dbReference type="InterPro" id="IPR006170">
    <property type="entry name" value="PBP/GOBP"/>
</dbReference>
<dbReference type="GO" id="GO:0005576">
    <property type="term" value="C:extracellular region"/>
    <property type="evidence" value="ECO:0007669"/>
    <property type="project" value="UniProtKB-SubCell"/>
</dbReference>
<name>A0A857N509_9HYME</name>
<evidence type="ECO:0000256" key="1">
    <source>
        <dbReference type="ARBA" id="ARBA00004613"/>
    </source>
</evidence>
<sequence length="137" mass="15671">MAKIIHLVITLFFLTTFVFGGAIPDDMKAFAKTLRDICIAESGTMKEYIEKASKGEFTNDEKLKCYFKCLFEKLDLITEAGELDYEKMMDFAPKFLKQSAMKMIENCRSTTGTDLCDTAFKVNKCFQKTDPTTYFVI</sequence>
<dbReference type="EMBL" id="MK425756">
    <property type="protein sequence ID" value="QHN69047.1"/>
    <property type="molecule type" value="mRNA"/>
</dbReference>